<evidence type="ECO:0000313" key="3">
    <source>
        <dbReference type="Proteomes" id="UP000621510"/>
    </source>
</evidence>
<keyword evidence="2" id="KW-0560">Oxidoreductase</keyword>
<dbReference type="SUPFAM" id="SSF51197">
    <property type="entry name" value="Clavaminate synthase-like"/>
    <property type="match status" value="1"/>
</dbReference>
<feature type="region of interest" description="Disordered" evidence="1">
    <location>
        <begin position="375"/>
        <end position="398"/>
    </location>
</feature>
<proteinExistence type="predicted"/>
<evidence type="ECO:0000256" key="1">
    <source>
        <dbReference type="SAM" id="MobiDB-lite"/>
    </source>
</evidence>
<evidence type="ECO:0000313" key="2">
    <source>
        <dbReference type="EMBL" id="MBL1111525.1"/>
    </source>
</evidence>
<dbReference type="InterPro" id="IPR047128">
    <property type="entry name" value="PhyH"/>
</dbReference>
<name>A0ABS1PH89_9ACTN</name>
<gene>
    <name evidence="2" type="ORF">JK364_03730</name>
</gene>
<protein>
    <submittedName>
        <fullName evidence="2">Phytanoyl-CoA dioxygenase family protein</fullName>
    </submittedName>
</protein>
<dbReference type="GO" id="GO:0051213">
    <property type="term" value="F:dioxygenase activity"/>
    <property type="evidence" value="ECO:0007669"/>
    <property type="project" value="UniProtKB-KW"/>
</dbReference>
<comment type="caution">
    <text evidence="2">The sequence shown here is derived from an EMBL/GenBank/DDBJ whole genome shotgun (WGS) entry which is preliminary data.</text>
</comment>
<keyword evidence="3" id="KW-1185">Reference proteome</keyword>
<accession>A0ABS1PH89</accession>
<dbReference type="Pfam" id="PF05721">
    <property type="entry name" value="PhyH"/>
    <property type="match status" value="1"/>
</dbReference>
<keyword evidence="2" id="KW-0223">Dioxygenase</keyword>
<organism evidence="2 3">
    <name type="scientific">Streptomyces endocoffeicus</name>
    <dbReference type="NCBI Taxonomy" id="2898945"/>
    <lineage>
        <taxon>Bacteria</taxon>
        <taxon>Bacillati</taxon>
        <taxon>Actinomycetota</taxon>
        <taxon>Actinomycetes</taxon>
        <taxon>Kitasatosporales</taxon>
        <taxon>Streptomycetaceae</taxon>
        <taxon>Streptomyces</taxon>
    </lineage>
</organism>
<reference evidence="2 3" key="1">
    <citation type="submission" date="2021-01" db="EMBL/GenBank/DDBJ databases">
        <title>WGS of actinomycetes isolated from Thailand.</title>
        <authorList>
            <person name="Thawai C."/>
        </authorList>
    </citation>
    <scope>NUCLEOTIDE SEQUENCE [LARGE SCALE GENOMIC DNA]</scope>
    <source>
        <strain evidence="2 3">CA3R110</strain>
    </source>
</reference>
<dbReference type="PANTHER" id="PTHR21308:SF8">
    <property type="entry name" value="PHYTANOYL-COA DIOXYGENASE FAMILY PROTEIN (AFU_ORTHOLOGUE AFUA_2G09620)"/>
    <property type="match status" value="1"/>
</dbReference>
<dbReference type="EMBL" id="JAERRG010000001">
    <property type="protein sequence ID" value="MBL1111525.1"/>
    <property type="molecule type" value="Genomic_DNA"/>
</dbReference>
<dbReference type="PANTHER" id="PTHR21308">
    <property type="entry name" value="PHYTANOYL-COA ALPHA-HYDROXYLASE"/>
    <property type="match status" value="1"/>
</dbReference>
<dbReference type="InterPro" id="IPR008775">
    <property type="entry name" value="Phytyl_CoA_dOase-like"/>
</dbReference>
<sequence length="398" mass="43457">MPLIAPRSPRSPRSHTWLSEADCSLDAFRTLVERTTDPGDHPGADAVEHNVPVYDGDRLRARAATAPGRREAQAELVHALLDGPGIVVFKGAFPDASVLDRATEAFTALIERERAAGPARGDHFAKPGANDRVWNALEKLALSAPEVFADYYANDLIALVATAWLGPGYQVTSQINQVNPGGAAQSVHRDYHLGFLSEARAAAYPAHVHRLSPVLTLQGAVAHCAMPVESGPTLYLPYSQAYEPGYLAWRRPEFMAYFAEHHVQLPLEAGDAVFFNPALFHAAGHNRSTDIRRMANLLQISSAFGRAMETVDREAVANAVFPVLRRRKAEGATEDWLHNVIAACAEGYPFPTNLDLDPPVGGLAPDSQADTLRRALERDWTPETLRTELRAGAERRQS</sequence>
<dbReference type="RefSeq" id="WP_201847446.1">
    <property type="nucleotide sequence ID" value="NZ_JAERRG010000001.1"/>
</dbReference>
<dbReference type="Gene3D" id="2.60.120.620">
    <property type="entry name" value="q2cbj1_9rhob like domain"/>
    <property type="match status" value="1"/>
</dbReference>
<dbReference type="Proteomes" id="UP000621510">
    <property type="component" value="Unassembled WGS sequence"/>
</dbReference>